<gene>
    <name evidence="2" type="ORF">KI659_02470</name>
</gene>
<reference evidence="2 3" key="1">
    <citation type="submission" date="2021-05" db="EMBL/GenBank/DDBJ databases">
        <authorList>
            <person name="Zhang Z.D."/>
            <person name="Osman G."/>
        </authorList>
    </citation>
    <scope>NUCLEOTIDE SEQUENCE [LARGE SCALE GENOMIC DNA]</scope>
    <source>
        <strain evidence="2 3">KCTC 32217</strain>
    </source>
</reference>
<feature type="transmembrane region" description="Helical" evidence="1">
    <location>
        <begin position="140"/>
        <end position="159"/>
    </location>
</feature>
<protein>
    <submittedName>
        <fullName evidence="2">Uncharacterized protein</fullName>
    </submittedName>
</protein>
<keyword evidence="3" id="KW-1185">Reference proteome</keyword>
<evidence type="ECO:0000313" key="3">
    <source>
        <dbReference type="Proteomes" id="UP001319104"/>
    </source>
</evidence>
<sequence length="281" mass="33545">MLSAQDVQVEGYFRKDSAKLGERVEYVLKATYHPRQQVIFPDSSFRFEDMEYLGRKTFVTDTRDTVTRDSVIYYLSNFSLDPVRNFTMPVYEVLKYDSLEYFPEDDQLALILTLSEIPPEPAFKDNDTYQKIQREFNYPYFYIALSIILVLGIVIYFVFGDKIYNHWLAWLEKRRWNRFEKKWENVTSTFISQPTASHADNVLGLWKRYLELVTNRPYQEWTSTEVAMDLPRDGILDDLRNIELIIYADRKTEQLPAICQNLKTDCRNMYTKKIELIHEHK</sequence>
<keyword evidence="1" id="KW-0812">Transmembrane</keyword>
<accession>A0AAP2CEE2</accession>
<evidence type="ECO:0000256" key="1">
    <source>
        <dbReference type="SAM" id="Phobius"/>
    </source>
</evidence>
<proteinExistence type="predicted"/>
<organism evidence="2 3">
    <name type="scientific">Litoribacter ruber</name>
    <dbReference type="NCBI Taxonomy" id="702568"/>
    <lineage>
        <taxon>Bacteria</taxon>
        <taxon>Pseudomonadati</taxon>
        <taxon>Bacteroidota</taxon>
        <taxon>Cytophagia</taxon>
        <taxon>Cytophagales</taxon>
        <taxon>Cyclobacteriaceae</taxon>
        <taxon>Litoribacter</taxon>
    </lineage>
</organism>
<keyword evidence="1" id="KW-0472">Membrane</keyword>
<name>A0AAP2CEE2_9BACT</name>
<dbReference type="Proteomes" id="UP001319104">
    <property type="component" value="Unassembled WGS sequence"/>
</dbReference>
<comment type="caution">
    <text evidence="2">The sequence shown here is derived from an EMBL/GenBank/DDBJ whole genome shotgun (WGS) entry which is preliminary data.</text>
</comment>
<evidence type="ECO:0000313" key="2">
    <source>
        <dbReference type="EMBL" id="MBS9522871.1"/>
    </source>
</evidence>
<dbReference type="AlphaFoldDB" id="A0AAP2CEE2"/>
<keyword evidence="1" id="KW-1133">Transmembrane helix</keyword>
<dbReference type="EMBL" id="JAHCMY010000001">
    <property type="protein sequence ID" value="MBS9522871.1"/>
    <property type="molecule type" value="Genomic_DNA"/>
</dbReference>